<feature type="transmembrane region" description="Helical" evidence="10">
    <location>
        <begin position="130"/>
        <end position="149"/>
    </location>
</feature>
<feature type="transmembrane region" description="Helical" evidence="10">
    <location>
        <begin position="196"/>
        <end position="217"/>
    </location>
</feature>
<dbReference type="PANTHER" id="PTHR43653">
    <property type="entry name" value="CYTOCHROME C ASSEMBLY PROTEIN-RELATED"/>
    <property type="match status" value="1"/>
</dbReference>
<gene>
    <name evidence="13" type="ORF">A2Y62_00685</name>
</gene>
<evidence type="ECO:0000256" key="10">
    <source>
        <dbReference type="SAM" id="Phobius"/>
    </source>
</evidence>
<dbReference type="Pfam" id="PF01578">
    <property type="entry name" value="Cytochrom_C_asm"/>
    <property type="match status" value="1"/>
</dbReference>
<feature type="transmembrane region" description="Helical" evidence="10">
    <location>
        <begin position="345"/>
        <end position="364"/>
    </location>
</feature>
<feature type="transmembrane region" description="Helical" evidence="10">
    <location>
        <begin position="16"/>
        <end position="32"/>
    </location>
</feature>
<feature type="transmembrane region" description="Helical" evidence="10">
    <location>
        <begin position="543"/>
        <end position="560"/>
    </location>
</feature>
<evidence type="ECO:0000256" key="5">
    <source>
        <dbReference type="ARBA" id="ARBA00022692"/>
    </source>
</evidence>
<evidence type="ECO:0000313" key="14">
    <source>
        <dbReference type="Proteomes" id="UP000178943"/>
    </source>
</evidence>
<evidence type="ECO:0000256" key="6">
    <source>
        <dbReference type="ARBA" id="ARBA00022748"/>
    </source>
</evidence>
<accession>A0A1F5VNJ1</accession>
<feature type="transmembrane region" description="Helical" evidence="10">
    <location>
        <begin position="370"/>
        <end position="388"/>
    </location>
</feature>
<comment type="caution">
    <text evidence="13">The sequence shown here is derived from an EMBL/GenBank/DDBJ whole genome shotgun (WGS) entry which is preliminary data.</text>
</comment>
<evidence type="ECO:0000256" key="8">
    <source>
        <dbReference type="ARBA" id="ARBA00023136"/>
    </source>
</evidence>
<dbReference type="InterPro" id="IPR003568">
    <property type="entry name" value="Cyt_c_biogenesis_CcmF"/>
</dbReference>
<dbReference type="PRINTS" id="PR01410">
    <property type="entry name" value="CCBIOGENESIS"/>
</dbReference>
<comment type="similarity">
    <text evidence="2">Belongs to the CcmF/CycK/Ccl1/NrfE/CcsA family.</text>
</comment>
<comment type="function">
    <text evidence="9">Required for the biogenesis of c-type cytochromes. Possible subunit of a heme lyase.</text>
</comment>
<evidence type="ECO:0000256" key="3">
    <source>
        <dbReference type="ARBA" id="ARBA00022475"/>
    </source>
</evidence>
<dbReference type="GO" id="GO:0005886">
    <property type="term" value="C:plasma membrane"/>
    <property type="evidence" value="ECO:0007669"/>
    <property type="project" value="UniProtKB-SubCell"/>
</dbReference>
<feature type="transmembrane region" description="Helical" evidence="10">
    <location>
        <begin position="229"/>
        <end position="250"/>
    </location>
</feature>
<keyword evidence="6" id="KW-0201">Cytochrome c-type biogenesis</keyword>
<evidence type="ECO:0000256" key="2">
    <source>
        <dbReference type="ARBA" id="ARBA00009186"/>
    </source>
</evidence>
<name>A0A1F5VNJ1_9BACT</name>
<keyword evidence="5 10" id="KW-0812">Transmembrane</keyword>
<dbReference type="AlphaFoldDB" id="A0A1F5VNJ1"/>
<comment type="subcellular location">
    <subcellularLocation>
        <location evidence="1">Cell inner membrane</location>
        <topology evidence="1">Multi-pass membrane protein</topology>
    </subcellularLocation>
</comment>
<dbReference type="InterPro" id="IPR002541">
    <property type="entry name" value="Cyt_c_assembly"/>
</dbReference>
<dbReference type="Proteomes" id="UP000178943">
    <property type="component" value="Unassembled WGS sequence"/>
</dbReference>
<dbReference type="Pfam" id="PF16327">
    <property type="entry name" value="CcmF_C"/>
    <property type="match status" value="1"/>
</dbReference>
<dbReference type="InterPro" id="IPR003567">
    <property type="entry name" value="Cyt_c_biogenesis"/>
</dbReference>
<evidence type="ECO:0008006" key="15">
    <source>
        <dbReference type="Google" id="ProtNLM"/>
    </source>
</evidence>
<feature type="transmembrane region" description="Helical" evidence="10">
    <location>
        <begin position="417"/>
        <end position="438"/>
    </location>
</feature>
<dbReference type="GO" id="GO:0015232">
    <property type="term" value="F:heme transmembrane transporter activity"/>
    <property type="evidence" value="ECO:0007669"/>
    <property type="project" value="InterPro"/>
</dbReference>
<keyword evidence="4" id="KW-0997">Cell inner membrane</keyword>
<protein>
    <recommendedName>
        <fullName evidence="15">Cytochrome C biogenesis protein</fullName>
    </recommendedName>
</protein>
<feature type="transmembrane region" description="Helical" evidence="10">
    <location>
        <begin position="169"/>
        <end position="184"/>
    </location>
</feature>
<proteinExistence type="inferred from homology"/>
<evidence type="ECO:0000259" key="11">
    <source>
        <dbReference type="Pfam" id="PF01578"/>
    </source>
</evidence>
<keyword evidence="8 10" id="KW-0472">Membrane</keyword>
<evidence type="ECO:0000259" key="12">
    <source>
        <dbReference type="Pfam" id="PF16327"/>
    </source>
</evidence>
<dbReference type="GO" id="GO:0020037">
    <property type="term" value="F:heme binding"/>
    <property type="evidence" value="ECO:0007669"/>
    <property type="project" value="InterPro"/>
</dbReference>
<feature type="transmembrane region" description="Helical" evidence="10">
    <location>
        <begin position="44"/>
        <end position="64"/>
    </location>
</feature>
<evidence type="ECO:0000256" key="9">
    <source>
        <dbReference type="ARBA" id="ARBA00037230"/>
    </source>
</evidence>
<feature type="transmembrane region" description="Helical" evidence="10">
    <location>
        <begin position="271"/>
        <end position="294"/>
    </location>
</feature>
<evidence type="ECO:0000256" key="4">
    <source>
        <dbReference type="ARBA" id="ARBA00022519"/>
    </source>
</evidence>
<keyword evidence="7 10" id="KW-1133">Transmembrane helix</keyword>
<dbReference type="PRINTS" id="PR01411">
    <property type="entry name" value="CCMFBIOGNSIS"/>
</dbReference>
<organism evidence="13 14">
    <name type="scientific">Candidatus Fischerbacteria bacterium RBG_13_37_8</name>
    <dbReference type="NCBI Taxonomy" id="1817863"/>
    <lineage>
        <taxon>Bacteria</taxon>
        <taxon>Candidatus Fischeribacteriota</taxon>
    </lineage>
</organism>
<dbReference type="EMBL" id="MFGW01000124">
    <property type="protein sequence ID" value="OGF64972.1"/>
    <property type="molecule type" value="Genomic_DNA"/>
</dbReference>
<evidence type="ECO:0000313" key="13">
    <source>
        <dbReference type="EMBL" id="OGF64972.1"/>
    </source>
</evidence>
<feature type="transmembrane region" description="Helical" evidence="10">
    <location>
        <begin position="314"/>
        <end position="333"/>
    </location>
</feature>
<dbReference type="STRING" id="1817863.A2Y62_00685"/>
<sequence length="571" mass="65300">MLYKVTALWGGQEGSILFWTWVLLIYGVIIVLNRNKRLIEFLPMVNMIQLIVAGFFLSILLFSANPFKLMLEPLPDGKGLNPLLQDPGMVFHPPALYLGFVGFTVPFAFAVASLIMGRLDITWVKATRKWTLLSWFFLTIGIVLGAKWAYIELGWGGYWAWDPVENASLIPWFVATAFIHSVIIQEKRDMLRVWNIFLVVLTFFLCMLGTFITRSGIISSVHSFAESTIGSFFVVFLSFVLFFCSALFFLRLDQIKGSRRLESVISRESSFLFNNLLFVAMAFAVLWGTLFPMISELFTGKKITVAAPFFNKVLMPLSLMLLLLTGLCPIISWRRSAVMRIIKNLVFPLVVSLLVIMLLIITGVRLPGVLAFSFVSVFVVVSIIAEFYKGIRARQAMRKEHFIISLVKLIIKNKRRYLGFVIHLSIVLIFIGFIGGYFNKEEEVVLKKSESVHFGGYVLEYHNLRINSDENKTSVIADLDVYKGNQRKITLHPGKDFHVTSEQPMTEVDILSTWKEDLYVVLAGWEEDETVLLKLYFNPLVNWVWYGSLLLIIASLFLLFPDKYSMQRKKE</sequence>
<dbReference type="PANTHER" id="PTHR43653:SF1">
    <property type="entry name" value="CYTOCHROME C-TYPE BIOGENESIS PROTEIN CCMF"/>
    <property type="match status" value="1"/>
</dbReference>
<feature type="transmembrane region" description="Helical" evidence="10">
    <location>
        <begin position="95"/>
        <end position="118"/>
    </location>
</feature>
<keyword evidence="3" id="KW-1003">Cell membrane</keyword>
<feature type="domain" description="Cytochrome c-type biogenesis protein CcmF C-terminal" evidence="12">
    <location>
        <begin position="236"/>
        <end position="558"/>
    </location>
</feature>
<evidence type="ECO:0000256" key="1">
    <source>
        <dbReference type="ARBA" id="ARBA00004429"/>
    </source>
</evidence>
<reference evidence="13 14" key="1">
    <citation type="journal article" date="2016" name="Nat. Commun.">
        <title>Thousands of microbial genomes shed light on interconnected biogeochemical processes in an aquifer system.</title>
        <authorList>
            <person name="Anantharaman K."/>
            <person name="Brown C.T."/>
            <person name="Hug L.A."/>
            <person name="Sharon I."/>
            <person name="Castelle C.J."/>
            <person name="Probst A.J."/>
            <person name="Thomas B.C."/>
            <person name="Singh A."/>
            <person name="Wilkins M.J."/>
            <person name="Karaoz U."/>
            <person name="Brodie E.L."/>
            <person name="Williams K.H."/>
            <person name="Hubbard S.S."/>
            <person name="Banfield J.F."/>
        </authorList>
    </citation>
    <scope>NUCLEOTIDE SEQUENCE [LARGE SCALE GENOMIC DNA]</scope>
</reference>
<dbReference type="GO" id="GO:0017004">
    <property type="term" value="P:cytochrome complex assembly"/>
    <property type="evidence" value="ECO:0007669"/>
    <property type="project" value="UniProtKB-KW"/>
</dbReference>
<evidence type="ECO:0000256" key="7">
    <source>
        <dbReference type="ARBA" id="ARBA00022989"/>
    </source>
</evidence>
<dbReference type="InterPro" id="IPR032523">
    <property type="entry name" value="CcmF_C"/>
</dbReference>
<feature type="domain" description="Cytochrome c assembly protein" evidence="11">
    <location>
        <begin position="9"/>
        <end position="215"/>
    </location>
</feature>